<dbReference type="InterPro" id="IPR051450">
    <property type="entry name" value="Gfo/Idh/MocA_Oxidoreductases"/>
</dbReference>
<dbReference type="Pfam" id="PF21390">
    <property type="entry name" value="Irp3-like_C"/>
    <property type="match status" value="1"/>
</dbReference>
<reference evidence="3 4" key="1">
    <citation type="submission" date="2018-04" db="EMBL/GenBank/DDBJ databases">
        <title>Denitrifier Microvirgula.</title>
        <authorList>
            <person name="Anderson E."/>
            <person name="Jang J."/>
            <person name="Ishii S."/>
        </authorList>
    </citation>
    <scope>NUCLEOTIDE SEQUENCE [LARGE SCALE GENOMIC DNA]</scope>
    <source>
        <strain evidence="3 4">BE2.4</strain>
    </source>
</reference>
<protein>
    <submittedName>
        <fullName evidence="3">Thiazolinyl imide reductase</fullName>
    </submittedName>
</protein>
<sequence length="373" mass="40275">MSTPTTRNRRVLVAGAKFGELYLNAFIEPQPGLELAGLLATGSARARQLAHAFGIPLYTAPEQVPDDIDMVCVVVRSTVAGGAGSALARTFLQRGMHVLQEHPLHPDDIAPLQALAAQRRLGYWVNSFYPHTPAGRCWIDRAQRVRRLLDGEAPRFAHLVTSRQLLYSSLDLLLLASGTDTATVERLPDGDDPAFHTLRLRLAGSTATLRLQSYLDPDDPDLHSLVMHQLTLGWPAGYLSLEASHGPVLWTPALHDPQHREASHSLYHAAAGPGGAHLARPSTLILHPAPADWRQAFEIDGPAGVGTLLQALRRHLDGEALPAGLDAAHQLALARLWRQTLRCAGPARECSLPAPRVIDDQALLAPPGEGAMA</sequence>
<evidence type="ECO:0000259" key="1">
    <source>
        <dbReference type="Pfam" id="PF01408"/>
    </source>
</evidence>
<evidence type="ECO:0000259" key="2">
    <source>
        <dbReference type="Pfam" id="PF21390"/>
    </source>
</evidence>
<name>A0A2S0PDT6_9NEIS</name>
<accession>A0A2S0PDT6</accession>
<dbReference type="PANTHER" id="PTHR43377">
    <property type="entry name" value="BILIVERDIN REDUCTASE A"/>
    <property type="match status" value="1"/>
</dbReference>
<feature type="domain" description="Gfo/Idh/MocA-like oxidoreductase N-terminal" evidence="1">
    <location>
        <begin position="10"/>
        <end position="126"/>
    </location>
</feature>
<feature type="domain" description="Thiazolinyl imine reductase-like C-terminal" evidence="2">
    <location>
        <begin position="153"/>
        <end position="251"/>
    </location>
</feature>
<dbReference type="InterPro" id="IPR036291">
    <property type="entry name" value="NAD(P)-bd_dom_sf"/>
</dbReference>
<dbReference type="InterPro" id="IPR048655">
    <property type="entry name" value="Irp3-like_C"/>
</dbReference>
<proteinExistence type="predicted"/>
<evidence type="ECO:0000313" key="3">
    <source>
        <dbReference type="EMBL" id="AVY95502.1"/>
    </source>
</evidence>
<dbReference type="KEGG" id="maer:DAI18_16700"/>
<dbReference type="EMBL" id="CP028519">
    <property type="protein sequence ID" value="AVY95502.1"/>
    <property type="molecule type" value="Genomic_DNA"/>
</dbReference>
<dbReference type="AlphaFoldDB" id="A0A2S0PDT6"/>
<dbReference type="PANTHER" id="PTHR43377:SF1">
    <property type="entry name" value="BILIVERDIN REDUCTASE A"/>
    <property type="match status" value="1"/>
</dbReference>
<dbReference type="Gene3D" id="3.40.50.720">
    <property type="entry name" value="NAD(P)-binding Rossmann-like Domain"/>
    <property type="match status" value="2"/>
</dbReference>
<organism evidence="3 4">
    <name type="scientific">Microvirgula aerodenitrificans</name>
    <dbReference type="NCBI Taxonomy" id="57480"/>
    <lineage>
        <taxon>Bacteria</taxon>
        <taxon>Pseudomonadati</taxon>
        <taxon>Pseudomonadota</taxon>
        <taxon>Betaproteobacteria</taxon>
        <taxon>Neisseriales</taxon>
        <taxon>Aquaspirillaceae</taxon>
        <taxon>Microvirgula</taxon>
    </lineage>
</organism>
<keyword evidence="4" id="KW-1185">Reference proteome</keyword>
<dbReference type="Proteomes" id="UP000244173">
    <property type="component" value="Chromosome"/>
</dbReference>
<dbReference type="STRING" id="1122240.GCA_000620105_02329"/>
<dbReference type="NCBIfam" id="TIGR01761">
    <property type="entry name" value="thiaz-red"/>
    <property type="match status" value="1"/>
</dbReference>
<dbReference type="Pfam" id="PF01408">
    <property type="entry name" value="GFO_IDH_MocA"/>
    <property type="match status" value="1"/>
</dbReference>
<evidence type="ECO:0000313" key="4">
    <source>
        <dbReference type="Proteomes" id="UP000244173"/>
    </source>
</evidence>
<dbReference type="InterPro" id="IPR000683">
    <property type="entry name" value="Gfo/Idh/MocA-like_OxRdtase_N"/>
</dbReference>
<dbReference type="GO" id="GO:0000166">
    <property type="term" value="F:nucleotide binding"/>
    <property type="evidence" value="ECO:0007669"/>
    <property type="project" value="InterPro"/>
</dbReference>
<dbReference type="RefSeq" id="WP_107889967.1">
    <property type="nucleotide sequence ID" value="NZ_CP028519.1"/>
</dbReference>
<dbReference type="SUPFAM" id="SSF51735">
    <property type="entry name" value="NAD(P)-binding Rossmann-fold domains"/>
    <property type="match status" value="1"/>
</dbReference>
<dbReference type="InterPro" id="IPR010091">
    <property type="entry name" value="Thiazolinyl_imide_reductase"/>
</dbReference>
<gene>
    <name evidence="3" type="ORF">DAI18_16700</name>
</gene>
<dbReference type="OrthoDB" id="9760689at2"/>
<dbReference type="PIRSF" id="PIRSF017494">
    <property type="entry name" value="Thiaz_red"/>
    <property type="match status" value="1"/>
</dbReference>